<dbReference type="RefSeq" id="WP_169277092.1">
    <property type="nucleotide sequence ID" value="NZ_JABBCP010000002.1"/>
</dbReference>
<dbReference type="Proteomes" id="UP000546970">
    <property type="component" value="Unassembled WGS sequence"/>
</dbReference>
<evidence type="ECO:0000313" key="1">
    <source>
        <dbReference type="EMBL" id="NMF55406.1"/>
    </source>
</evidence>
<dbReference type="AlphaFoldDB" id="A0A7X9UBE3"/>
<organism evidence="1 2">
    <name type="scientific">Collinsella acetigenes</name>
    <dbReference type="NCBI Taxonomy" id="2713419"/>
    <lineage>
        <taxon>Bacteria</taxon>
        <taxon>Bacillati</taxon>
        <taxon>Actinomycetota</taxon>
        <taxon>Coriobacteriia</taxon>
        <taxon>Coriobacteriales</taxon>
        <taxon>Coriobacteriaceae</taxon>
        <taxon>Collinsella</taxon>
    </lineage>
</organism>
<protein>
    <submittedName>
        <fullName evidence="1">Uncharacterized protein</fullName>
    </submittedName>
</protein>
<evidence type="ECO:0000313" key="2">
    <source>
        <dbReference type="Proteomes" id="UP000546970"/>
    </source>
</evidence>
<gene>
    <name evidence="1" type="ORF">HF320_03545</name>
</gene>
<dbReference type="EMBL" id="JABBCP010000002">
    <property type="protein sequence ID" value="NMF55406.1"/>
    <property type="molecule type" value="Genomic_DNA"/>
</dbReference>
<sequence>MGAAAAHFGIRYANDLTGEYSKYVVDSIDLLNAQLAPHDMSFFFDTIDVHQQIIGGKHCCDMFGWVVPNGLVPDFEPTWLAGEDEKLESYNCYVCASWEDRDGMAYAAVDGNFPEEAYA</sequence>
<name>A0A7X9UBE3_9ACTN</name>
<proteinExistence type="predicted"/>
<accession>A0A7X9UBE3</accession>
<keyword evidence="2" id="KW-1185">Reference proteome</keyword>
<reference evidence="1 2" key="1">
    <citation type="submission" date="2020-04" db="EMBL/GenBank/DDBJ databases">
        <title>Collinsella sp. KGMB02528 nov., an anaerobic actinobacterium isolated from human feces.</title>
        <authorList>
            <person name="Han K.-I."/>
            <person name="Eom M.K."/>
            <person name="Kim J.-S."/>
            <person name="Lee K.C."/>
            <person name="Suh M.K."/>
            <person name="Park S.-H."/>
            <person name="Lee J.H."/>
            <person name="Kang S.W."/>
            <person name="Park J.-E."/>
            <person name="Oh B.S."/>
            <person name="Yu S.Y."/>
            <person name="Choi S.-H."/>
            <person name="Lee D.H."/>
            <person name="Yoon H."/>
            <person name="Kim B.-Y."/>
            <person name="Lee J.H."/>
            <person name="Lee J.-S."/>
        </authorList>
    </citation>
    <scope>NUCLEOTIDE SEQUENCE [LARGE SCALE GENOMIC DNA]</scope>
    <source>
        <strain evidence="1 2">KGMB02528</strain>
    </source>
</reference>
<comment type="caution">
    <text evidence="1">The sequence shown here is derived from an EMBL/GenBank/DDBJ whole genome shotgun (WGS) entry which is preliminary data.</text>
</comment>